<dbReference type="InterPro" id="IPR003607">
    <property type="entry name" value="HD/PDEase_dom"/>
</dbReference>
<reference evidence="2 3" key="1">
    <citation type="submission" date="2016-11" db="EMBL/GenBank/DDBJ databases">
        <authorList>
            <person name="Jaros S."/>
            <person name="Januszkiewicz K."/>
            <person name="Wedrychowicz H."/>
        </authorList>
    </citation>
    <scope>NUCLEOTIDE SEQUENCE [LARGE SCALE GENOMIC DNA]</scope>
    <source>
        <strain evidence="2 3">DSM 10068</strain>
    </source>
</reference>
<dbReference type="Gene3D" id="1.10.3210.10">
    <property type="entry name" value="Hypothetical protein af1432"/>
    <property type="match status" value="1"/>
</dbReference>
<dbReference type="SUPFAM" id="SSF109604">
    <property type="entry name" value="HD-domain/PDEase-like"/>
    <property type="match status" value="1"/>
</dbReference>
<dbReference type="Pfam" id="PF13487">
    <property type="entry name" value="HD_5"/>
    <property type="match status" value="1"/>
</dbReference>
<dbReference type="PANTHER" id="PTHR43155">
    <property type="entry name" value="CYCLIC DI-GMP PHOSPHODIESTERASE PA4108-RELATED"/>
    <property type="match status" value="1"/>
</dbReference>
<name>A0A1M5XH90_9FIRM</name>
<gene>
    <name evidence="2" type="ORF">SAMN02745823_01822</name>
</gene>
<dbReference type="Proteomes" id="UP000183995">
    <property type="component" value="Unassembled WGS sequence"/>
</dbReference>
<evidence type="ECO:0000313" key="2">
    <source>
        <dbReference type="EMBL" id="SHH99245.1"/>
    </source>
</evidence>
<dbReference type="InterPro" id="IPR037522">
    <property type="entry name" value="HD_GYP_dom"/>
</dbReference>
<evidence type="ECO:0000259" key="1">
    <source>
        <dbReference type="PROSITE" id="PS51832"/>
    </source>
</evidence>
<dbReference type="CDD" id="cd00077">
    <property type="entry name" value="HDc"/>
    <property type="match status" value="1"/>
</dbReference>
<organism evidence="2 3">
    <name type="scientific">Sporobacter termitidis DSM 10068</name>
    <dbReference type="NCBI Taxonomy" id="1123282"/>
    <lineage>
        <taxon>Bacteria</taxon>
        <taxon>Bacillati</taxon>
        <taxon>Bacillota</taxon>
        <taxon>Clostridia</taxon>
        <taxon>Eubacteriales</taxon>
        <taxon>Oscillospiraceae</taxon>
        <taxon>Sporobacter</taxon>
    </lineage>
</organism>
<dbReference type="GO" id="GO:0016787">
    <property type="term" value="F:hydrolase activity"/>
    <property type="evidence" value="ECO:0007669"/>
    <property type="project" value="UniProtKB-KW"/>
</dbReference>
<feature type="domain" description="HD-GYP" evidence="1">
    <location>
        <begin position="9"/>
        <end position="204"/>
    </location>
</feature>
<dbReference type="SMART" id="SM00471">
    <property type="entry name" value="HDc"/>
    <property type="match status" value="1"/>
</dbReference>
<dbReference type="EMBL" id="FQXV01000005">
    <property type="protein sequence ID" value="SHH99245.1"/>
    <property type="molecule type" value="Genomic_DNA"/>
</dbReference>
<sequence>MKYRDEGLDRSAFLDVTECLVAALEARDIYTEGHSLRVADLSVEIAAAMGVSGEELEDIHMAAHLHDIGKIGISDQILYKQGKLLPEEYEEIKRHPEIGYTILSKSKNLMTIAKIVLCHHERWDGGGYPLGLCGEFIPRGSRIIAVADTIDAMTSCRPYREEMSLEFTMEEVLRNAGLQFDPAIARLVYDLFRQNRLPGFQSDRQSPRRKVKIV</sequence>
<evidence type="ECO:0000313" key="3">
    <source>
        <dbReference type="Proteomes" id="UP000183995"/>
    </source>
</evidence>
<dbReference type="PROSITE" id="PS51832">
    <property type="entry name" value="HD_GYP"/>
    <property type="match status" value="1"/>
</dbReference>
<proteinExistence type="predicted"/>
<dbReference type="PANTHER" id="PTHR43155:SF2">
    <property type="entry name" value="CYCLIC DI-GMP PHOSPHODIESTERASE PA4108"/>
    <property type="match status" value="1"/>
</dbReference>
<dbReference type="STRING" id="1123282.SAMN02745823_01822"/>
<keyword evidence="2" id="KW-0378">Hydrolase</keyword>
<accession>A0A1M5XH90</accession>
<keyword evidence="3" id="KW-1185">Reference proteome</keyword>
<dbReference type="AlphaFoldDB" id="A0A1M5XH90"/>
<dbReference type="RefSeq" id="WP_143162312.1">
    <property type="nucleotide sequence ID" value="NZ_FQXV01000005.1"/>
</dbReference>
<dbReference type="OrthoDB" id="9804747at2"/>
<protein>
    <submittedName>
        <fullName evidence="2">Metal dependent phosphohydrolase</fullName>
    </submittedName>
</protein>